<reference evidence="1 2" key="1">
    <citation type="submission" date="2020-06" db="EMBL/GenBank/DDBJ databases">
        <authorList>
            <person name="Kim S.-J."/>
            <person name="Park S.-J."/>
        </authorList>
    </citation>
    <scope>NUCLEOTIDE SEQUENCE [LARGE SCALE GENOMIC DNA]</scope>
    <source>
        <strain evidence="1 2">SW-151</strain>
    </source>
</reference>
<dbReference type="RefSeq" id="WP_176280542.1">
    <property type="nucleotide sequence ID" value="NZ_JABWMH010000004.1"/>
</dbReference>
<gene>
    <name evidence="1" type="ORF">HUO14_14565</name>
</gene>
<proteinExistence type="predicted"/>
<dbReference type="Proteomes" id="UP000652427">
    <property type="component" value="Unassembled WGS sequence"/>
</dbReference>
<comment type="caution">
    <text evidence="1">The sequence shown here is derived from an EMBL/GenBank/DDBJ whole genome shotgun (WGS) entry which is preliminary data.</text>
</comment>
<name>A0ABX2N610_9SPHN</name>
<keyword evidence="2" id="KW-1185">Reference proteome</keyword>
<dbReference type="EMBL" id="JABWMH010000004">
    <property type="protein sequence ID" value="NVD29119.1"/>
    <property type="molecule type" value="Genomic_DNA"/>
</dbReference>
<organism evidence="1 2">
    <name type="scientific">Parasphingorhabdus flavimaris</name>
    <dbReference type="NCBI Taxonomy" id="266812"/>
    <lineage>
        <taxon>Bacteria</taxon>
        <taxon>Pseudomonadati</taxon>
        <taxon>Pseudomonadota</taxon>
        <taxon>Alphaproteobacteria</taxon>
        <taxon>Sphingomonadales</taxon>
        <taxon>Sphingomonadaceae</taxon>
        <taxon>Parasphingorhabdus</taxon>
    </lineage>
</organism>
<evidence type="ECO:0000313" key="1">
    <source>
        <dbReference type="EMBL" id="NVD29119.1"/>
    </source>
</evidence>
<protein>
    <submittedName>
        <fullName evidence="1">Uncharacterized protein</fullName>
    </submittedName>
</protein>
<accession>A0ABX2N610</accession>
<sequence length="513" mass="56585">MATQPMEFEPGFPQWTEIGQDSGLDPLGMQRPIEVLFQSLLPGISTITLRLRYYSFFAWALEVYAKTKGQTDPRTFNVFHRRAEVLLALASARNGSELGVTGIEWAGRQISGVEDGGDSNQVIHFDVAADPDTPPEHRYLRNKGGAFGAIYSTQMAEMGLIELANEEIGLPFCTSAALPLAHGFEEAIGDRSTDFLQILDTGKASISQLDDLSVCLPSKVVAGSIEQSGLADALLGRLGRPSSGNAARRETIRLLLSQAGKVGKRPRTDDLKWEFFELANQPGEGLSSEICEAWALYQACDLCRLAYECLLAAALVAVRGGPAARLSMQEAVAALTQQAKISGDPSFKDFLASACTDRTIRDVSEAMLAAQRRGEIGEMVKSSVFLIAQLYRRSKEFSPKVIEWLNVDDYFQSLVSEARFYEGLLKIQTSEAVGRIISERVIKRHLWVASRKLRSKAYTFLLEPDEGVLRYRDDFRVSPSSPRLDQAIQFLEDCKLLDEAGITLLGKEELART</sequence>
<evidence type="ECO:0000313" key="2">
    <source>
        <dbReference type="Proteomes" id="UP000652427"/>
    </source>
</evidence>